<evidence type="ECO:0000313" key="1">
    <source>
        <dbReference type="EMBL" id="PIO23471.1"/>
    </source>
</evidence>
<gene>
    <name evidence="1" type="ORF">AB205_0206660</name>
</gene>
<reference evidence="2" key="1">
    <citation type="journal article" date="2017" name="Nat. Commun.">
        <title>The North American bullfrog draft genome provides insight into hormonal regulation of long noncoding RNA.</title>
        <authorList>
            <person name="Hammond S.A."/>
            <person name="Warren R.L."/>
            <person name="Vandervalk B.P."/>
            <person name="Kucuk E."/>
            <person name="Khan H."/>
            <person name="Gibb E.A."/>
            <person name="Pandoh P."/>
            <person name="Kirk H."/>
            <person name="Zhao Y."/>
            <person name="Jones M."/>
            <person name="Mungall A.J."/>
            <person name="Coope R."/>
            <person name="Pleasance S."/>
            <person name="Moore R.A."/>
            <person name="Holt R.A."/>
            <person name="Round J.M."/>
            <person name="Ohora S."/>
            <person name="Walle B.V."/>
            <person name="Veldhoen N."/>
            <person name="Helbing C.C."/>
            <person name="Birol I."/>
        </authorList>
    </citation>
    <scope>NUCLEOTIDE SEQUENCE [LARGE SCALE GENOMIC DNA]</scope>
</reference>
<dbReference type="AlphaFoldDB" id="A0A2G9R869"/>
<accession>A0A2G9R869</accession>
<dbReference type="EMBL" id="KV969760">
    <property type="protein sequence ID" value="PIO23471.1"/>
    <property type="molecule type" value="Genomic_DNA"/>
</dbReference>
<dbReference type="OrthoDB" id="8170061at2759"/>
<evidence type="ECO:0000313" key="2">
    <source>
        <dbReference type="Proteomes" id="UP000228934"/>
    </source>
</evidence>
<protein>
    <submittedName>
        <fullName evidence="1">Uncharacterized protein</fullName>
    </submittedName>
</protein>
<proteinExistence type="predicted"/>
<dbReference type="Proteomes" id="UP000228934">
    <property type="component" value="Unassembled WGS sequence"/>
</dbReference>
<organism evidence="1 2">
    <name type="scientific">Aquarana catesbeiana</name>
    <name type="common">American bullfrog</name>
    <name type="synonym">Rana catesbeiana</name>
    <dbReference type="NCBI Taxonomy" id="8400"/>
    <lineage>
        <taxon>Eukaryota</taxon>
        <taxon>Metazoa</taxon>
        <taxon>Chordata</taxon>
        <taxon>Craniata</taxon>
        <taxon>Vertebrata</taxon>
        <taxon>Euteleostomi</taxon>
        <taxon>Amphibia</taxon>
        <taxon>Batrachia</taxon>
        <taxon>Anura</taxon>
        <taxon>Neobatrachia</taxon>
        <taxon>Ranoidea</taxon>
        <taxon>Ranidae</taxon>
        <taxon>Aquarana</taxon>
    </lineage>
</organism>
<sequence length="112" mass="12464">MLVTPWLAQEVASFWLLCVKGFSDDQSHISLCSHSSSAWQSVERDLRNQVSGGDRGFVEEYVEKQPSNNLKCGTSDLSGCCPGRLSRNTVTAFKPVDLNDLKRRSTQDPKKS</sequence>
<name>A0A2G9R869_AQUCT</name>
<keyword evidence="2" id="KW-1185">Reference proteome</keyword>